<dbReference type="Proteomes" id="UP000057820">
    <property type="component" value="Plasmid 2"/>
</dbReference>
<dbReference type="RefSeq" id="WP_062954251.1">
    <property type="nucleotide sequence ID" value="NZ_CP031418.1"/>
</dbReference>
<evidence type="ECO:0000256" key="1">
    <source>
        <dbReference type="SAM" id="MobiDB-lite"/>
    </source>
</evidence>
<gene>
    <name evidence="2" type="ORF">ERS450000_05863</name>
</gene>
<protein>
    <submittedName>
        <fullName evidence="2">Uncharacterized protein</fullName>
    </submittedName>
</protein>
<geneLocation type="plasmid" evidence="2">
    <name>2</name>
</geneLocation>
<evidence type="ECO:0000313" key="3">
    <source>
        <dbReference type="Proteomes" id="UP000057820"/>
    </source>
</evidence>
<keyword evidence="2" id="KW-0614">Plasmid</keyword>
<feature type="region of interest" description="Disordered" evidence="1">
    <location>
        <begin position="64"/>
        <end position="83"/>
    </location>
</feature>
<proteinExistence type="predicted"/>
<name>A0A0H5P9L8_NOCFR</name>
<dbReference type="KEGG" id="nfr:ERS450000_05863"/>
<reference evidence="3" key="1">
    <citation type="submission" date="2015-03" db="EMBL/GenBank/DDBJ databases">
        <authorList>
            <consortium name="Pathogen Informatics"/>
        </authorList>
    </citation>
    <scope>NUCLEOTIDE SEQUENCE [LARGE SCALE GENOMIC DNA]</scope>
    <source>
        <strain evidence="3">NCTC11134</strain>
        <plasmid evidence="3">2</plasmid>
    </source>
</reference>
<accession>A0A0H5P9L8</accession>
<dbReference type="EMBL" id="LN868939">
    <property type="protein sequence ID" value="CRY84113.1"/>
    <property type="molecule type" value="Genomic_DNA"/>
</dbReference>
<sequence length="83" mass="9225">MNSERRQLLAELQTAIDGVLRRGDPREDLAYAVAPGSSTNRIHSPAEIKRLTADLDLVTEALDNDSSVSEEELQRLTGEYLRS</sequence>
<evidence type="ECO:0000313" key="2">
    <source>
        <dbReference type="EMBL" id="CRY84113.1"/>
    </source>
</evidence>
<organism evidence="2 3">
    <name type="scientific">Nocardia farcinica</name>
    <dbReference type="NCBI Taxonomy" id="37329"/>
    <lineage>
        <taxon>Bacteria</taxon>
        <taxon>Bacillati</taxon>
        <taxon>Actinomycetota</taxon>
        <taxon>Actinomycetes</taxon>
        <taxon>Mycobacteriales</taxon>
        <taxon>Nocardiaceae</taxon>
        <taxon>Nocardia</taxon>
    </lineage>
</organism>
<dbReference type="AlphaFoldDB" id="A0A0H5P9L8"/>